<dbReference type="EMBL" id="CAJVPV010008072">
    <property type="protein sequence ID" value="CAG8626072.1"/>
    <property type="molecule type" value="Genomic_DNA"/>
</dbReference>
<dbReference type="AlphaFoldDB" id="A0A9N9GUE3"/>
<dbReference type="InterPro" id="IPR027417">
    <property type="entry name" value="P-loop_NTPase"/>
</dbReference>
<comment type="caution">
    <text evidence="1">The sequence shown here is derived from an EMBL/GenBank/DDBJ whole genome shotgun (WGS) entry which is preliminary data.</text>
</comment>
<organism evidence="1 2">
    <name type="scientific">Acaulospora morrowiae</name>
    <dbReference type="NCBI Taxonomy" id="94023"/>
    <lineage>
        <taxon>Eukaryota</taxon>
        <taxon>Fungi</taxon>
        <taxon>Fungi incertae sedis</taxon>
        <taxon>Mucoromycota</taxon>
        <taxon>Glomeromycotina</taxon>
        <taxon>Glomeromycetes</taxon>
        <taxon>Diversisporales</taxon>
        <taxon>Acaulosporaceae</taxon>
        <taxon>Acaulospora</taxon>
    </lineage>
</organism>
<dbReference type="Gene3D" id="3.40.50.300">
    <property type="entry name" value="P-loop containing nucleotide triphosphate hydrolases"/>
    <property type="match status" value="1"/>
</dbReference>
<keyword evidence="2" id="KW-1185">Reference proteome</keyword>
<evidence type="ECO:0000313" key="1">
    <source>
        <dbReference type="EMBL" id="CAG8626072.1"/>
    </source>
</evidence>
<reference evidence="1" key="1">
    <citation type="submission" date="2021-06" db="EMBL/GenBank/DDBJ databases">
        <authorList>
            <person name="Kallberg Y."/>
            <person name="Tangrot J."/>
            <person name="Rosling A."/>
        </authorList>
    </citation>
    <scope>NUCLEOTIDE SEQUENCE</scope>
    <source>
        <strain evidence="1">CL551</strain>
    </source>
</reference>
<dbReference type="OrthoDB" id="8954335at2759"/>
<dbReference type="Proteomes" id="UP000789342">
    <property type="component" value="Unassembled WGS sequence"/>
</dbReference>
<accession>A0A9N9GUE3</accession>
<gene>
    <name evidence="1" type="ORF">AMORRO_LOCUS8875</name>
</gene>
<name>A0A9N9GUE3_9GLOM</name>
<proteinExistence type="predicted"/>
<dbReference type="SUPFAM" id="SSF52540">
    <property type="entry name" value="P-loop containing nucleoside triphosphate hydrolases"/>
    <property type="match status" value="1"/>
</dbReference>
<protein>
    <submittedName>
        <fullName evidence="1">18418_t:CDS:1</fullName>
    </submittedName>
</protein>
<evidence type="ECO:0000313" key="2">
    <source>
        <dbReference type="Proteomes" id="UP000789342"/>
    </source>
</evidence>
<sequence>MSEMRCILAVGLTGLGKSFTATVFGAEEAKVGHTSESETQIVKVFNIKDGIYIDTPGFDDSDVNKHDEETARSIIHVMVEAKVSQITTILWFVTPQVRAIASLQRQARFIETIAENFDKNVWDNTIIITKGLQVEKGAREAAMKVAQEKHKTSVDLLSGVGECNIQLFEKLDERNKTVYGKFTSDQLKELSVFKETEPEQIRQMYEYLMMDHIKHPVPLKLYPVKCSNCLEIADPRFAGPRCHKIYNVHPDTSWSHRGQFNHQHVAGTVSRHSSYFHNARTEEVADHSAWAWTGRVVTLGIVDFNRLNLVPGYWDCCRNGDPNSTGCATYYACCNRDSSAMGCMKYYSECKHYDNVAPCYETCNKCKRESKEYGCTSRCKYCETYDPSNVKGCQEVGHGDVEHNFSENVS</sequence>